<feature type="transmembrane region" description="Helical" evidence="1">
    <location>
        <begin position="12"/>
        <end position="32"/>
    </location>
</feature>
<protein>
    <submittedName>
        <fullName evidence="3">Nucleotidyltransferase domain-containing protein</fullName>
    </submittedName>
</protein>
<dbReference type="STRING" id="1017273.SAMN05443094_107189"/>
<gene>
    <name evidence="3" type="ORF">SAMN05443094_107189</name>
</gene>
<reference evidence="3 4" key="1">
    <citation type="submission" date="2017-01" db="EMBL/GenBank/DDBJ databases">
        <authorList>
            <person name="Mah S.A."/>
            <person name="Swanson W.J."/>
            <person name="Moy G.W."/>
            <person name="Vacquier V.D."/>
        </authorList>
    </citation>
    <scope>NUCLEOTIDE SEQUENCE [LARGE SCALE GENOMIC DNA]</scope>
    <source>
        <strain evidence="3 4">NIO-1016</strain>
    </source>
</reference>
<evidence type="ECO:0000256" key="1">
    <source>
        <dbReference type="SAM" id="Phobius"/>
    </source>
</evidence>
<proteinExistence type="predicted"/>
<feature type="domain" description="Polymerase beta nucleotidyltransferase" evidence="2">
    <location>
        <begin position="13"/>
        <end position="101"/>
    </location>
</feature>
<dbReference type="Gene3D" id="3.30.460.10">
    <property type="entry name" value="Beta Polymerase, domain 2"/>
    <property type="match status" value="1"/>
</dbReference>
<dbReference type="InterPro" id="IPR052930">
    <property type="entry name" value="TA_antitoxin_MntA"/>
</dbReference>
<dbReference type="GO" id="GO:0016740">
    <property type="term" value="F:transferase activity"/>
    <property type="evidence" value="ECO:0007669"/>
    <property type="project" value="UniProtKB-KW"/>
</dbReference>
<evidence type="ECO:0000313" key="4">
    <source>
        <dbReference type="Proteomes" id="UP000186385"/>
    </source>
</evidence>
<dbReference type="AlphaFoldDB" id="A0A1N7AFF9"/>
<keyword evidence="1" id="KW-1133">Transmembrane helix</keyword>
<keyword evidence="1" id="KW-0812">Transmembrane</keyword>
<dbReference type="OrthoDB" id="9816197at2"/>
<dbReference type="InterPro" id="IPR041633">
    <property type="entry name" value="Polbeta"/>
</dbReference>
<accession>A0A1N7AFF9</accession>
<dbReference type="PANTHER" id="PTHR43852:SF2">
    <property type="entry name" value="PROTEIN ADENYLYLTRANSFERASE MNTA"/>
    <property type="match status" value="1"/>
</dbReference>
<dbReference type="PANTHER" id="PTHR43852">
    <property type="entry name" value="NUCLEOTIDYLTRANSFERASE"/>
    <property type="match status" value="1"/>
</dbReference>
<keyword evidence="3" id="KW-0808">Transferase</keyword>
<dbReference type="Pfam" id="PF18765">
    <property type="entry name" value="Polbeta"/>
    <property type="match status" value="1"/>
</dbReference>
<dbReference type="Proteomes" id="UP000186385">
    <property type="component" value="Unassembled WGS sequence"/>
</dbReference>
<dbReference type="SUPFAM" id="SSF81301">
    <property type="entry name" value="Nucleotidyltransferase"/>
    <property type="match status" value="1"/>
</dbReference>
<dbReference type="RefSeq" id="WP_094031989.1">
    <property type="nucleotide sequence ID" value="NZ_FTLX01000007.1"/>
</dbReference>
<evidence type="ECO:0000313" key="3">
    <source>
        <dbReference type="EMBL" id="SIR37796.1"/>
    </source>
</evidence>
<dbReference type="EMBL" id="FTLX01000007">
    <property type="protein sequence ID" value="SIR37796.1"/>
    <property type="molecule type" value="Genomic_DNA"/>
</dbReference>
<sequence length="138" mass="15764">MFVLAEETKTSLIATIVQTVDPAFIILFGSFAKERNRPESDLDLAYFSEKALSSYERFELAGELAIITGREVDLVDLKKADTIFTMQIFSQGEPIYVKNQEVWTQQKMRAYSMYATLNEQRKPVLDAIKKRGSVFGHE</sequence>
<organism evidence="3 4">
    <name type="scientific">Domibacillus enclensis</name>
    <dbReference type="NCBI Taxonomy" id="1017273"/>
    <lineage>
        <taxon>Bacteria</taxon>
        <taxon>Bacillati</taxon>
        <taxon>Bacillota</taxon>
        <taxon>Bacilli</taxon>
        <taxon>Bacillales</taxon>
        <taxon>Bacillaceae</taxon>
        <taxon>Domibacillus</taxon>
    </lineage>
</organism>
<dbReference type="NCBIfam" id="NF047752">
    <property type="entry name" value="MntA_antitoxin"/>
    <property type="match status" value="1"/>
</dbReference>
<dbReference type="InterPro" id="IPR043519">
    <property type="entry name" value="NT_sf"/>
</dbReference>
<evidence type="ECO:0000259" key="2">
    <source>
        <dbReference type="Pfam" id="PF18765"/>
    </source>
</evidence>
<keyword evidence="1" id="KW-0472">Membrane</keyword>
<dbReference type="CDD" id="cd05403">
    <property type="entry name" value="NT_KNTase_like"/>
    <property type="match status" value="1"/>
</dbReference>
<name>A0A1N7AFF9_9BACI</name>